<feature type="compositionally biased region" description="Pro residues" evidence="1">
    <location>
        <begin position="145"/>
        <end position="160"/>
    </location>
</feature>
<dbReference type="EMBL" id="BOMQ01000063">
    <property type="protein sequence ID" value="GIE51883.1"/>
    <property type="molecule type" value="Genomic_DNA"/>
</dbReference>
<keyword evidence="2" id="KW-0812">Transmembrane</keyword>
<evidence type="ECO:0000313" key="4">
    <source>
        <dbReference type="Proteomes" id="UP000647172"/>
    </source>
</evidence>
<evidence type="ECO:0000313" key="3">
    <source>
        <dbReference type="EMBL" id="GIE51883.1"/>
    </source>
</evidence>
<feature type="compositionally biased region" description="Pro residues" evidence="1">
    <location>
        <begin position="123"/>
        <end position="136"/>
    </location>
</feature>
<sequence length="221" mass="23183">MGFVSTDRRPSRRDRWGMSSNRTDQAVKEYLHELELRLTGLPVLQRRELLAEIEAHIHDERVARGVASESDLLELLERLGSPEVVAAAAYEEAGLLAPREPVLSYAGPARAAARPLPVVAPPPDSPPPAYAGPFPPASDFGRSSYPPPPVAGPPFAPPPVRKQDGGAGLRVAVAVAIAAVVVVLLGCLAGGLMLTSRSAVDQAPSAVEAPAEPPAPQLPTE</sequence>
<name>A0A919JJG2_9ACTN</name>
<feature type="region of interest" description="Disordered" evidence="1">
    <location>
        <begin position="200"/>
        <end position="221"/>
    </location>
</feature>
<evidence type="ECO:0000256" key="2">
    <source>
        <dbReference type="SAM" id="Phobius"/>
    </source>
</evidence>
<gene>
    <name evidence="3" type="ORF">Ani05nite_54170</name>
</gene>
<protein>
    <submittedName>
        <fullName evidence="3">Uncharacterized protein</fullName>
    </submittedName>
</protein>
<feature type="compositionally biased region" description="Basic and acidic residues" evidence="1">
    <location>
        <begin position="1"/>
        <end position="16"/>
    </location>
</feature>
<organism evidence="3 4">
    <name type="scientific">Actinoplanes nipponensis</name>
    <dbReference type="NCBI Taxonomy" id="135950"/>
    <lineage>
        <taxon>Bacteria</taxon>
        <taxon>Bacillati</taxon>
        <taxon>Actinomycetota</taxon>
        <taxon>Actinomycetes</taxon>
        <taxon>Micromonosporales</taxon>
        <taxon>Micromonosporaceae</taxon>
        <taxon>Actinoplanes</taxon>
    </lineage>
</organism>
<comment type="caution">
    <text evidence="3">The sequence shown here is derived from an EMBL/GenBank/DDBJ whole genome shotgun (WGS) entry which is preliminary data.</text>
</comment>
<feature type="region of interest" description="Disordered" evidence="1">
    <location>
        <begin position="1"/>
        <end position="20"/>
    </location>
</feature>
<reference evidence="3" key="1">
    <citation type="submission" date="2021-01" db="EMBL/GenBank/DDBJ databases">
        <title>Whole genome shotgun sequence of Actinoplanes nipponensis NBRC 14063.</title>
        <authorList>
            <person name="Komaki H."/>
            <person name="Tamura T."/>
        </authorList>
    </citation>
    <scope>NUCLEOTIDE SEQUENCE</scope>
    <source>
        <strain evidence="3">NBRC 14063</strain>
    </source>
</reference>
<keyword evidence="4" id="KW-1185">Reference proteome</keyword>
<keyword evidence="2" id="KW-0472">Membrane</keyword>
<dbReference type="Proteomes" id="UP000647172">
    <property type="component" value="Unassembled WGS sequence"/>
</dbReference>
<proteinExistence type="predicted"/>
<keyword evidence="2" id="KW-1133">Transmembrane helix</keyword>
<dbReference type="Pfam" id="PF22564">
    <property type="entry name" value="HAAS"/>
    <property type="match status" value="1"/>
</dbReference>
<feature type="region of interest" description="Disordered" evidence="1">
    <location>
        <begin position="123"/>
        <end position="161"/>
    </location>
</feature>
<dbReference type="AlphaFoldDB" id="A0A919JJG2"/>
<feature type="compositionally biased region" description="Pro residues" evidence="1">
    <location>
        <begin position="211"/>
        <end position="221"/>
    </location>
</feature>
<accession>A0A919JJG2</accession>
<feature type="transmembrane region" description="Helical" evidence="2">
    <location>
        <begin position="171"/>
        <end position="194"/>
    </location>
</feature>
<evidence type="ECO:0000256" key="1">
    <source>
        <dbReference type="SAM" id="MobiDB-lite"/>
    </source>
</evidence>